<dbReference type="Pfam" id="PF00078">
    <property type="entry name" value="RVT_1"/>
    <property type="match status" value="1"/>
</dbReference>
<dbReference type="EMBL" id="PJCJ01000010">
    <property type="protein sequence ID" value="PLV13090.1"/>
    <property type="molecule type" value="Genomic_DNA"/>
</dbReference>
<dbReference type="InterPro" id="IPR000477">
    <property type="entry name" value="RT_dom"/>
</dbReference>
<accession>A0ABX4TY45</accession>
<reference evidence="2 3" key="1">
    <citation type="submission" date="2017-12" db="EMBL/GenBank/DDBJ databases">
        <title>Detection of the carbapenemase gene blaVIM-5 in members of the Pseudomonas putida group isolated from polluted Nigerian wetlands.</title>
        <authorList>
            <person name="Adelowo O."/>
            <person name="Vollmers J."/>
            <person name="Maeusezahl I."/>
            <person name="Kaster A.-K."/>
            <person name="Mueller J.A."/>
        </authorList>
    </citation>
    <scope>NUCLEOTIDE SEQUENCE [LARGE SCALE GENOMIC DNA]</scope>
    <source>
        <strain evidence="2 3">MR69</strain>
    </source>
</reference>
<dbReference type="RefSeq" id="WP_102083590.1">
    <property type="nucleotide sequence ID" value="NZ_PJCJ01000010.1"/>
</dbReference>
<proteinExistence type="predicted"/>
<gene>
    <name evidence="2" type="ORF">CXG47_16810</name>
</gene>
<organism evidence="2 3">
    <name type="scientific">Pseudomonas plecoglossicida</name>
    <dbReference type="NCBI Taxonomy" id="70775"/>
    <lineage>
        <taxon>Bacteria</taxon>
        <taxon>Pseudomonadati</taxon>
        <taxon>Pseudomonadota</taxon>
        <taxon>Gammaproteobacteria</taxon>
        <taxon>Pseudomonadales</taxon>
        <taxon>Pseudomonadaceae</taxon>
        <taxon>Pseudomonas</taxon>
    </lineage>
</organism>
<evidence type="ECO:0000313" key="2">
    <source>
        <dbReference type="EMBL" id="PLV13090.1"/>
    </source>
</evidence>
<keyword evidence="3" id="KW-1185">Reference proteome</keyword>
<name>A0ABX4TY45_PSEDL</name>
<protein>
    <recommendedName>
        <fullName evidence="1">Reverse transcriptase domain-containing protein</fullName>
    </recommendedName>
</protein>
<sequence>MLEALLKKGFLPRELPPLFTSQSLADIAQLNRLPDPLIRPKPIWTQPMHHNLSRVGGLRRRLTLPNPTNFIRLAKVFADNSGQLFGEWEKSPFSHTKPIFEPQGIRAIAAAVADRGIARANARVGARYILKADISQFYASIYTHTIPWALHTKQVAKANFRDFSLCGNILDSELQACQSGQTKGIAIGPDTSLGIAELLLSSIDEKLADSCNILGGTRFIDDIELSFATLSDAEHALIMLEAELYDRELQLNGNKTAIYELPREIESIYVSKLRPLTPGHGASPHEWVDYFNISFELARSHPADGVLRYSIASLKSIKIADAQWELVQNLLWQCVALDPGCLRIVVDVLLLRKEADGHFIDLAVASKAVNALIQISAPVGHGSEVAWSIWTAMLLGLTISESNQRIIGLMNDGCVATAAMHAKTLGLFQRDFRSALWEGWLIDDCFQQDHWLFAYECYRRDWIPDSTNASNIVADPVAKTFKELGITFLDINAPQTYKPRKPQPDDEESFY</sequence>
<comment type="caution">
    <text evidence="2">The sequence shown here is derived from an EMBL/GenBank/DDBJ whole genome shotgun (WGS) entry which is preliminary data.</text>
</comment>
<dbReference type="CDD" id="cd01646">
    <property type="entry name" value="RT_Bac_retron_I"/>
    <property type="match status" value="1"/>
</dbReference>
<feature type="domain" description="Reverse transcriptase" evidence="1">
    <location>
        <begin position="110"/>
        <end position="259"/>
    </location>
</feature>
<evidence type="ECO:0000259" key="1">
    <source>
        <dbReference type="Pfam" id="PF00078"/>
    </source>
</evidence>
<evidence type="ECO:0000313" key="3">
    <source>
        <dbReference type="Proteomes" id="UP000234744"/>
    </source>
</evidence>
<dbReference type="Proteomes" id="UP000234744">
    <property type="component" value="Unassembled WGS sequence"/>
</dbReference>